<dbReference type="RefSeq" id="WP_215918606.1">
    <property type="nucleotide sequence ID" value="NZ_JAHKNI010000006.1"/>
</dbReference>
<keyword evidence="4" id="KW-1185">Reference proteome</keyword>
<protein>
    <submittedName>
        <fullName evidence="3">(2Fe-2S)-binding protein</fullName>
    </submittedName>
</protein>
<dbReference type="Pfam" id="PF13510">
    <property type="entry name" value="Fer2_4"/>
    <property type="match status" value="1"/>
</dbReference>
<evidence type="ECO:0000313" key="3">
    <source>
        <dbReference type="EMBL" id="MBU3063697.1"/>
    </source>
</evidence>
<dbReference type="InterPro" id="IPR036010">
    <property type="entry name" value="2Fe-2S_ferredoxin-like_sf"/>
</dbReference>
<reference evidence="3 4" key="1">
    <citation type="submission" date="2021-06" db="EMBL/GenBank/DDBJ databases">
        <title>Actinomycetes sequencing.</title>
        <authorList>
            <person name="Shan Q."/>
        </authorList>
    </citation>
    <scope>NUCLEOTIDE SEQUENCE [LARGE SCALE GENOMIC DNA]</scope>
    <source>
        <strain evidence="3 4">NEAU-G5</strain>
    </source>
</reference>
<dbReference type="Proteomes" id="UP000733379">
    <property type="component" value="Unassembled WGS sequence"/>
</dbReference>
<keyword evidence="1" id="KW-0560">Oxidoreductase</keyword>
<dbReference type="SUPFAM" id="SSF54292">
    <property type="entry name" value="2Fe-2S ferredoxin-like"/>
    <property type="match status" value="1"/>
</dbReference>
<feature type="region of interest" description="Disordered" evidence="2">
    <location>
        <begin position="98"/>
        <end position="117"/>
    </location>
</feature>
<dbReference type="EMBL" id="JAHKNI010000006">
    <property type="protein sequence ID" value="MBU3063697.1"/>
    <property type="molecule type" value="Genomic_DNA"/>
</dbReference>
<evidence type="ECO:0000256" key="2">
    <source>
        <dbReference type="SAM" id="MobiDB-lite"/>
    </source>
</evidence>
<gene>
    <name evidence="3" type="ORF">KO481_19445</name>
</gene>
<evidence type="ECO:0000256" key="1">
    <source>
        <dbReference type="ARBA" id="ARBA00023002"/>
    </source>
</evidence>
<comment type="caution">
    <text evidence="3">The sequence shown here is derived from an EMBL/GenBank/DDBJ whole genome shotgun (WGS) entry which is preliminary data.</text>
</comment>
<accession>A0ABS6B066</accession>
<evidence type="ECO:0000313" key="4">
    <source>
        <dbReference type="Proteomes" id="UP000733379"/>
    </source>
</evidence>
<name>A0ABS6B066_9NOCA</name>
<dbReference type="InterPro" id="IPR042204">
    <property type="entry name" value="2Fe-2S-bd_N"/>
</dbReference>
<organism evidence="3 4">
    <name type="scientific">Nocardia albiluteola</name>
    <dbReference type="NCBI Taxonomy" id="2842303"/>
    <lineage>
        <taxon>Bacteria</taxon>
        <taxon>Bacillati</taxon>
        <taxon>Actinomycetota</taxon>
        <taxon>Actinomycetes</taxon>
        <taxon>Mycobacteriales</taxon>
        <taxon>Nocardiaceae</taxon>
        <taxon>Nocardia</taxon>
    </lineage>
</organism>
<dbReference type="Gene3D" id="3.10.20.440">
    <property type="entry name" value="2Fe-2S iron-sulphur cluster binding domain, sarcosine oxidase, alpha subunit, N-terminal domain"/>
    <property type="match status" value="1"/>
</dbReference>
<sequence length="117" mass="12189">MTRHPKTQAGPRTAEDGGTSVVHLTLNGQELLAHPGQTVGAALIDAGIQSWRTTRKNGRPRGLFCGIGICYDCLITVDGAPNQRACLVPVREGMQLSTTAAPVGPATDAPNDGGTER</sequence>
<proteinExistence type="predicted"/>